<dbReference type="PANTHER" id="PTHR46825">
    <property type="entry name" value="D-ALANYL-D-ALANINE-CARBOXYPEPTIDASE/ENDOPEPTIDASE AMPH"/>
    <property type="match status" value="1"/>
</dbReference>
<comment type="caution">
    <text evidence="2">The sequence shown here is derived from an EMBL/GenBank/DDBJ whole genome shotgun (WGS) entry which is preliminary data.</text>
</comment>
<dbReference type="Pfam" id="PF00144">
    <property type="entry name" value="Beta-lactamase"/>
    <property type="match status" value="1"/>
</dbReference>
<dbReference type="Gene3D" id="3.40.710.10">
    <property type="entry name" value="DD-peptidase/beta-lactamase superfamily"/>
    <property type="match status" value="1"/>
</dbReference>
<dbReference type="InterPro" id="IPR001466">
    <property type="entry name" value="Beta-lactam-related"/>
</dbReference>
<feature type="domain" description="Beta-lactamase-related" evidence="1">
    <location>
        <begin position="68"/>
        <end position="401"/>
    </location>
</feature>
<protein>
    <submittedName>
        <fullName evidence="2">Serine hydrolase</fullName>
    </submittedName>
</protein>
<dbReference type="AlphaFoldDB" id="A0A937DJB1"/>
<name>A0A937DJB1_9BACT</name>
<sequence length="444" mass="50344">MQFNLKKTYITIAVLALTFLGAAFYTTSEVAFIQQGDASSLNQLDFLDLEPVSPAPKMDSADINPEFDGQVEKFMKRWSIKGASVAVLKDNQLIYSKGYGFANETTGEELQTYHMMRIASASKLITAVGIMKLVEDGKLDLNEKVFGKSGILSSYSEIKDKKHQEITVSHLLNHRGGWSWRDGDFMFQAERIKRIMELSGPPTAHDIVDFVLQKRRLRYRPGTQYAYSNFGYMILGEIIEQKTGQTYENYINENILEPNGIKGMRIAGNYEWDRKPFEVHYYDYPSAYKYPSFDGNYPECPKPYGGNDVKTLGAAGGWIANATQLVKIASLIDPTNKYGGILNKESIKLMTGGNSYLDAYGWKGTRGDNWWRTGTLSGTSCFLYRKSNGFTYAVILNSSVWMGHRFNKYIKYMMDKAIKSLDTENPNDFLWQNRPEKSILPLAV</sequence>
<evidence type="ECO:0000313" key="3">
    <source>
        <dbReference type="Proteomes" id="UP000642920"/>
    </source>
</evidence>
<dbReference type="Proteomes" id="UP000642920">
    <property type="component" value="Unassembled WGS sequence"/>
</dbReference>
<organism evidence="2 3">
    <name type="scientific">Marivirga atlantica</name>
    <dbReference type="NCBI Taxonomy" id="1548457"/>
    <lineage>
        <taxon>Bacteria</taxon>
        <taxon>Pseudomonadati</taxon>
        <taxon>Bacteroidota</taxon>
        <taxon>Cytophagia</taxon>
        <taxon>Cytophagales</taxon>
        <taxon>Marivirgaceae</taxon>
        <taxon>Marivirga</taxon>
    </lineage>
</organism>
<keyword evidence="3" id="KW-1185">Reference proteome</keyword>
<dbReference type="PANTHER" id="PTHR46825:SF9">
    <property type="entry name" value="BETA-LACTAMASE-RELATED DOMAIN-CONTAINING PROTEIN"/>
    <property type="match status" value="1"/>
</dbReference>
<evidence type="ECO:0000259" key="1">
    <source>
        <dbReference type="Pfam" id="PF00144"/>
    </source>
</evidence>
<reference evidence="2" key="1">
    <citation type="submission" date="2021-01" db="EMBL/GenBank/DDBJ databases">
        <title>Marivirga sp. nov., isolated from intertidal surface sediments.</title>
        <authorList>
            <person name="Zhang M."/>
        </authorList>
    </citation>
    <scope>NUCLEOTIDE SEQUENCE</scope>
    <source>
        <strain evidence="2">SM1354</strain>
    </source>
</reference>
<proteinExistence type="predicted"/>
<dbReference type="RefSeq" id="WP_201921143.1">
    <property type="nucleotide sequence ID" value="NZ_JAERQG010000002.1"/>
</dbReference>
<evidence type="ECO:0000313" key="2">
    <source>
        <dbReference type="EMBL" id="MBL0765815.1"/>
    </source>
</evidence>
<dbReference type="InterPro" id="IPR050491">
    <property type="entry name" value="AmpC-like"/>
</dbReference>
<dbReference type="GO" id="GO:0016787">
    <property type="term" value="F:hydrolase activity"/>
    <property type="evidence" value="ECO:0007669"/>
    <property type="project" value="UniProtKB-KW"/>
</dbReference>
<dbReference type="InterPro" id="IPR012338">
    <property type="entry name" value="Beta-lactam/transpept-like"/>
</dbReference>
<dbReference type="EMBL" id="JAERQG010000002">
    <property type="protein sequence ID" value="MBL0765815.1"/>
    <property type="molecule type" value="Genomic_DNA"/>
</dbReference>
<accession>A0A937DJB1</accession>
<keyword evidence="2" id="KW-0378">Hydrolase</keyword>
<gene>
    <name evidence="2" type="ORF">JKP34_11175</name>
</gene>
<dbReference type="SUPFAM" id="SSF56601">
    <property type="entry name" value="beta-lactamase/transpeptidase-like"/>
    <property type="match status" value="1"/>
</dbReference>